<sequence length="125" mass="15084">MKYYKQYPVTLEHYLDNPVWAVIAGYDYTFGDVICFQVNAFLGTIKYVFSRDGWDDFLDYQIRELPEFIAKLIGFLLLIVLYPTSFWLFAIIQMNYHKSTREKYRNGLPDDVNNHIVYWLRNFKK</sequence>
<evidence type="ECO:0000313" key="3">
    <source>
        <dbReference type="Proteomes" id="UP000032930"/>
    </source>
</evidence>
<dbReference type="KEGG" id="xbv:XBW1_0846"/>
<reference evidence="2 3" key="1">
    <citation type="submission" date="2014-02" db="EMBL/GenBank/DDBJ databases">
        <authorList>
            <person name="Genoscope - CEA"/>
        </authorList>
    </citation>
    <scope>NUCLEOTIDE SEQUENCE [LARGE SCALE GENOMIC DNA]</scope>
    <source>
        <strain evidence="2 3">CS03</strain>
    </source>
</reference>
<dbReference type="RefSeq" id="WP_046335976.1">
    <property type="nucleotide sequence ID" value="NZ_CAWMEF010000001.1"/>
</dbReference>
<dbReference type="AlphaFoldDB" id="A0A0B6X663"/>
<dbReference type="EMBL" id="FO818637">
    <property type="protein sequence ID" value="CDM88203.1"/>
    <property type="molecule type" value="Genomic_DNA"/>
</dbReference>
<proteinExistence type="predicted"/>
<keyword evidence="1" id="KW-0812">Transmembrane</keyword>
<feature type="transmembrane region" description="Helical" evidence="1">
    <location>
        <begin position="68"/>
        <end position="92"/>
    </location>
</feature>
<accession>A0A0B6X663</accession>
<keyword evidence="1" id="KW-0472">Membrane</keyword>
<evidence type="ECO:0000256" key="1">
    <source>
        <dbReference type="SAM" id="Phobius"/>
    </source>
</evidence>
<evidence type="ECO:0000313" key="2">
    <source>
        <dbReference type="EMBL" id="CDM88203.1"/>
    </source>
</evidence>
<gene>
    <name evidence="2" type="ORF">XBW1_0846</name>
</gene>
<name>A0A0B6X663_XENBV</name>
<keyword evidence="1" id="KW-1133">Transmembrane helix</keyword>
<organism evidence="2 3">
    <name type="scientific">Xenorhabdus bovienii</name>
    <name type="common">Xenorhabdus nematophila subsp. bovienii</name>
    <dbReference type="NCBI Taxonomy" id="40576"/>
    <lineage>
        <taxon>Bacteria</taxon>
        <taxon>Pseudomonadati</taxon>
        <taxon>Pseudomonadota</taxon>
        <taxon>Gammaproteobacteria</taxon>
        <taxon>Enterobacterales</taxon>
        <taxon>Morganellaceae</taxon>
        <taxon>Xenorhabdus</taxon>
    </lineage>
</organism>
<dbReference type="Proteomes" id="UP000032930">
    <property type="component" value="Chromosome"/>
</dbReference>
<protein>
    <submittedName>
        <fullName evidence="2">Uncharacterized protein</fullName>
    </submittedName>
</protein>